<feature type="compositionally biased region" description="Low complexity" evidence="1">
    <location>
        <begin position="1480"/>
        <end position="1491"/>
    </location>
</feature>
<feature type="compositionally biased region" description="Polar residues" evidence="1">
    <location>
        <begin position="850"/>
        <end position="863"/>
    </location>
</feature>
<feature type="compositionally biased region" description="Polar residues" evidence="1">
    <location>
        <begin position="828"/>
        <end position="842"/>
    </location>
</feature>
<feature type="compositionally biased region" description="Polar residues" evidence="1">
    <location>
        <begin position="548"/>
        <end position="561"/>
    </location>
</feature>
<feature type="compositionally biased region" description="Basic and acidic residues" evidence="1">
    <location>
        <begin position="1174"/>
        <end position="1183"/>
    </location>
</feature>
<sequence>MSRLLQARRGHDSDNDTTDCDSDDSRSYFSTSVDSYDEVTDSELELTDSEEDGTEEDDEDNEDDSEEDSDDVESTGDEEDDEEDSIDVLTNAEREKRIREYRRKLLQDPTLKPEPGLFKNDRTRMDSRNQYPSENNRYGSRGKTSRYSRFSDNDSDFETREPISNAWATVTPDSLLSWKDFADKADDKPTQSTSTIRSLPATPTKSQPVVTSDPVTIPSEPTTHSDPIIIESESVISKGPTPPPSKAVEITDHVNNVPSPSIGAWGSINRQEEASVEESTSNWGKIESVSDDWKKQSWEADTTTPPPTTTSMAATQINTPSLEDTQAAPQWASLVLDATKESPIQAAFTQVDTPSSQPTAILSQEEPSPSSAPVDTTTTTTLWNVKTPKASATKTVPTETISWNDFSSESQPITTANVDPATQIPPNIASNWNSVSSETTTSNDTKQWNNFTENSHLDTSPLNETSKEASDSNTNETKDVNPPVVESTANESSNWGNSPLQTTSGWEKIENGRKEPVSWNKSVQNTPPATTRSVENTSKEVSDRNRTAVESNPKETSNWNPIESAPKEVSGWNHIESVPKEVSGWNNTSVENTSEGASDWNNTPVESSPKDASNWNTASVVENTSTSKWNKTPVQNTPKEASNWNTVSVESTTKEASNWNNTVESTSNGMTGWNKTVENTSKETTGWTNTVESTSKETTGWNSTPMDTSSSGWNDNTPVQSTTNWNDSTPSHLVEPPKKNSDWGSSSSSSIVAVEKPSRTTTTENHIPAEERASSGWAQMTAEALPEKVYSRPAYRPTWNRNRGYEDRGQRHGHASPVQQNKRRGRNSHQSTPITTHATVTNKTEKASVEKSNMTETTPAWNKTEIQVKKSSWGIVEQPVETATWTSSEKPVEISSSWTSSEKPVETSSSWQNFEKPVEQSSWTSPPDTATRTTSAVAENAGASTSWTSIEKPVESSSWTTPEQSAEKKTWGTSENSVSENVNQKTSWGNHPKSDTTSSWNKPAAAAAATPTEKGSWTSTGKDDSWGNKPSTKSTKDGWGAKDKAIEKSPQVSSWTTKAVEKSSDRPVETPSVKVTPAATSTPSSWSASPAIAESSATTWSTETSHEEPSTTKSQGGWGGEIRSNGWSTSQSNSSTNWNADKKAANQARQNNYTKPRNNRGYLSQRVENPSPHPAEDYHRTDGGGDEDSDVEIILEADEESDWVKNEQILGMTAPEEEEEGESPKSSNHHQHHGNYEGHSSQPESANYRKNFNHTNRKHRRNFDDNWRQRDEANHDMDEQQHYHHKYQLHQQQLQQQQQQHHHQQQQQFHHPQHHGVPMYYPQPHPPMNGGNMPYLPMIPNGPNGSPMYAMPYPMGMPSSPATGSPNNSVVGDSSPHMMQAANFGYPPMGPTGFQLPPGYEANGMVYYGMDPAAGMYGPPPPPPQPFYYYAPMPMNAPMYSPQHGHMLPRHKMIDEEDLEDDDGWGPSPEIVEEQWGTKNYNNTSNTSAYYQQPNNY</sequence>
<dbReference type="Proteomes" id="UP000603453">
    <property type="component" value="Unassembled WGS sequence"/>
</dbReference>
<feature type="compositionally biased region" description="Polar residues" evidence="1">
    <location>
        <begin position="881"/>
        <end position="964"/>
    </location>
</feature>
<feature type="region of interest" description="Disordered" evidence="1">
    <location>
        <begin position="405"/>
        <end position="774"/>
    </location>
</feature>
<feature type="region of interest" description="Disordered" evidence="1">
    <location>
        <begin position="1458"/>
        <end position="1497"/>
    </location>
</feature>
<comment type="caution">
    <text evidence="2">The sequence shown here is derived from an EMBL/GenBank/DDBJ whole genome shotgun (WGS) entry which is preliminary data.</text>
</comment>
<feature type="compositionally biased region" description="Polar residues" evidence="1">
    <location>
        <begin position="405"/>
        <end position="417"/>
    </location>
</feature>
<dbReference type="OrthoDB" id="3361414at2759"/>
<gene>
    <name evidence="2" type="ORF">INT47_011638</name>
</gene>
<reference evidence="2" key="1">
    <citation type="submission" date="2020-12" db="EMBL/GenBank/DDBJ databases">
        <title>Metabolic potential, ecology and presence of endohyphal bacteria is reflected in genomic diversity of Mucoromycotina.</title>
        <authorList>
            <person name="Muszewska A."/>
            <person name="Okrasinska A."/>
            <person name="Steczkiewicz K."/>
            <person name="Drgas O."/>
            <person name="Orlowska M."/>
            <person name="Perlinska-Lenart U."/>
            <person name="Aleksandrzak-Piekarczyk T."/>
            <person name="Szatraj K."/>
            <person name="Zielenkiewicz U."/>
            <person name="Pilsyk S."/>
            <person name="Malc E."/>
            <person name="Mieczkowski P."/>
            <person name="Kruszewska J.S."/>
            <person name="Biernat P."/>
            <person name="Pawlowska J."/>
        </authorList>
    </citation>
    <scope>NUCLEOTIDE SEQUENCE</scope>
    <source>
        <strain evidence="2">WA0000017839</strain>
    </source>
</reference>
<accession>A0A8H7V1X0</accession>
<proteinExistence type="predicted"/>
<keyword evidence="3" id="KW-1185">Reference proteome</keyword>
<feature type="compositionally biased region" description="Polar residues" evidence="1">
    <location>
        <begin position="519"/>
        <end position="536"/>
    </location>
</feature>
<name>A0A8H7V1X0_9FUNG</name>
<feature type="compositionally biased region" description="Basic and acidic residues" evidence="1">
    <location>
        <begin position="1059"/>
        <end position="1068"/>
    </location>
</feature>
<feature type="compositionally biased region" description="Polar residues" evidence="1">
    <location>
        <begin position="1147"/>
        <end position="1156"/>
    </location>
</feature>
<feature type="compositionally biased region" description="Basic and acidic residues" evidence="1">
    <location>
        <begin position="507"/>
        <end position="516"/>
    </location>
</feature>
<feature type="region of interest" description="Disordered" evidence="1">
    <location>
        <begin position="1"/>
        <end position="166"/>
    </location>
</feature>
<feature type="region of interest" description="Disordered" evidence="1">
    <location>
        <begin position="1276"/>
        <end position="1316"/>
    </location>
</feature>
<feature type="compositionally biased region" description="Polar residues" evidence="1">
    <location>
        <begin position="349"/>
        <end position="375"/>
    </location>
</feature>
<organism evidence="2 3">
    <name type="scientific">Mucor saturninus</name>
    <dbReference type="NCBI Taxonomy" id="64648"/>
    <lineage>
        <taxon>Eukaryota</taxon>
        <taxon>Fungi</taxon>
        <taxon>Fungi incertae sedis</taxon>
        <taxon>Mucoromycota</taxon>
        <taxon>Mucoromycotina</taxon>
        <taxon>Mucoromycetes</taxon>
        <taxon>Mucorales</taxon>
        <taxon>Mucorineae</taxon>
        <taxon>Mucoraceae</taxon>
        <taxon>Mucor</taxon>
    </lineage>
</organism>
<evidence type="ECO:0000313" key="3">
    <source>
        <dbReference type="Proteomes" id="UP000603453"/>
    </source>
</evidence>
<feature type="compositionally biased region" description="Basic and acidic residues" evidence="1">
    <location>
        <begin position="1034"/>
        <end position="1047"/>
    </location>
</feature>
<feature type="compositionally biased region" description="Acidic residues" evidence="1">
    <location>
        <begin position="1184"/>
        <end position="1201"/>
    </location>
</feature>
<feature type="region of interest" description="Disordered" evidence="1">
    <location>
        <begin position="182"/>
        <end position="321"/>
    </location>
</feature>
<feature type="compositionally biased region" description="Low complexity" evidence="1">
    <location>
        <begin position="1124"/>
        <end position="1139"/>
    </location>
</feature>
<feature type="compositionally biased region" description="Basic and acidic residues" evidence="1">
    <location>
        <begin position="537"/>
        <end position="547"/>
    </location>
</feature>
<feature type="region of interest" description="Disordered" evidence="1">
    <location>
        <begin position="797"/>
        <end position="863"/>
    </location>
</feature>
<feature type="compositionally biased region" description="Polar residues" evidence="1">
    <location>
        <begin position="584"/>
        <end position="731"/>
    </location>
</feature>
<feature type="compositionally biased region" description="Polar residues" evidence="1">
    <location>
        <begin position="487"/>
        <end position="505"/>
    </location>
</feature>
<feature type="compositionally biased region" description="Low complexity" evidence="1">
    <location>
        <begin position="1076"/>
        <end position="1103"/>
    </location>
</feature>
<feature type="compositionally biased region" description="Polar residues" evidence="1">
    <location>
        <begin position="971"/>
        <end position="1001"/>
    </location>
</feature>
<feature type="compositionally biased region" description="Low complexity" evidence="1">
    <location>
        <begin position="1289"/>
        <end position="1310"/>
    </location>
</feature>
<feature type="compositionally biased region" description="Polar residues" evidence="1">
    <location>
        <begin position="311"/>
        <end position="321"/>
    </location>
</feature>
<evidence type="ECO:0000313" key="2">
    <source>
        <dbReference type="EMBL" id="KAG2204155.1"/>
    </source>
</evidence>
<feature type="compositionally biased region" description="Polar residues" evidence="1">
    <location>
        <begin position="128"/>
        <end position="138"/>
    </location>
</feature>
<feature type="compositionally biased region" description="Polar residues" evidence="1">
    <location>
        <begin position="1238"/>
        <end position="1249"/>
    </location>
</feature>
<feature type="compositionally biased region" description="Acidic residues" evidence="1">
    <location>
        <begin position="35"/>
        <end position="86"/>
    </location>
</feature>
<feature type="compositionally biased region" description="Basic and acidic residues" evidence="1">
    <location>
        <begin position="149"/>
        <end position="161"/>
    </location>
</feature>
<feature type="compositionally biased region" description="Polar residues" evidence="1">
    <location>
        <begin position="424"/>
        <end position="464"/>
    </location>
</feature>
<feature type="region of interest" description="Disordered" evidence="1">
    <location>
        <begin position="881"/>
        <end position="1249"/>
    </location>
</feature>
<dbReference type="EMBL" id="JAEPRD010000046">
    <property type="protein sequence ID" value="KAG2204155.1"/>
    <property type="molecule type" value="Genomic_DNA"/>
</dbReference>
<feature type="compositionally biased region" description="Basic and acidic residues" evidence="1">
    <location>
        <begin position="92"/>
        <end position="106"/>
    </location>
</feature>
<evidence type="ECO:0000256" key="1">
    <source>
        <dbReference type="SAM" id="MobiDB-lite"/>
    </source>
</evidence>
<feature type="compositionally biased region" description="Polar residues" evidence="1">
    <location>
        <begin position="190"/>
        <end position="225"/>
    </location>
</feature>
<protein>
    <submittedName>
        <fullName evidence="2">Uncharacterized protein</fullName>
    </submittedName>
</protein>
<feature type="region of interest" description="Disordered" evidence="1">
    <location>
        <begin position="349"/>
        <end position="376"/>
    </location>
</feature>